<name>A0AB39UMY0_9BIFI</name>
<evidence type="ECO:0000313" key="4">
    <source>
        <dbReference type="EMBL" id="XDS50221.1"/>
    </source>
</evidence>
<organism evidence="4">
    <name type="scientific">Bifidobacterium fermentum</name>
    <dbReference type="NCBI Taxonomy" id="3059035"/>
    <lineage>
        <taxon>Bacteria</taxon>
        <taxon>Bacillati</taxon>
        <taxon>Actinomycetota</taxon>
        <taxon>Actinomycetes</taxon>
        <taxon>Bifidobacteriales</taxon>
        <taxon>Bifidobacteriaceae</taxon>
        <taxon>Bifidobacterium</taxon>
    </lineage>
</organism>
<evidence type="ECO:0000313" key="2">
    <source>
        <dbReference type="EMBL" id="XDS46223.1"/>
    </source>
</evidence>
<sequence>MPFSNHKLLRQMLVPLIAITIAVSFSSVSAASAEADENRLSELSSVEDFSYAEELNSIESSNEPTDDLAAIISAASNYDSEEPSTVLDLAQTVAGRGASYQGSDDDSVSAPDGTMLSVSPESGEISLSTDDAMGAGEGISFSTASEPASTEILDGAIVQQDINGDNSSSITQPTDDGFQVIYILDDAESADNVEFDIELPADTTLQLQEDGSISVIEEIDIEVPDTQDQKRYESEVEDVLGLSLEEGLELSESEFKQIRTVDEVTTDITTVPIEVGLIETPWAVDATGQALETHFEITNEGIRQVIETDENTSFPVIADPSWFDKAKSWLGKSWTWTRGKVWSGVTRTSKWVKVGSKWVWKSGKFVIKKAGYLGLALCAAGAGWAWYRSDASGWVRVGDAITGCIL</sequence>
<dbReference type="EMBL" id="CP129683">
    <property type="protein sequence ID" value="XDS50221.1"/>
    <property type="molecule type" value="Genomic_DNA"/>
</dbReference>
<protein>
    <submittedName>
        <fullName evidence="4">Uncharacterized protein</fullName>
    </submittedName>
</protein>
<dbReference type="KEGG" id="bfk:QN062_07435"/>
<feature type="signal peptide" evidence="1">
    <location>
        <begin position="1"/>
        <end position="30"/>
    </location>
</feature>
<keyword evidence="1" id="KW-0732">Signal</keyword>
<evidence type="ECO:0000256" key="1">
    <source>
        <dbReference type="SAM" id="SignalP"/>
    </source>
</evidence>
<feature type="chain" id="PRO_5044175410" evidence="1">
    <location>
        <begin position="31"/>
        <end position="406"/>
    </location>
</feature>
<reference evidence="4" key="1">
    <citation type="submission" date="2023-07" db="EMBL/GenBank/DDBJ databases">
        <title>Bifidobacterium aquikefiriaerophilum sp. nov. and Bifidobacterium eccum sp. nov., isolated from water kefir.</title>
        <authorList>
            <person name="Breselge S."/>
            <person name="Bellassi P."/>
            <person name="Barcenilla C."/>
            <person name="Alvarez-Ordonez A."/>
            <person name="Morelli L."/>
            <person name="Cotter P.D."/>
        </authorList>
    </citation>
    <scope>NUCLEOTIDE SEQUENCE</scope>
    <source>
        <strain evidence="4">WK012_4_13</strain>
        <strain evidence="3">WK013_4_14</strain>
        <strain evidence="2">WK048_4_13</strain>
    </source>
</reference>
<dbReference type="RefSeq" id="WP_369341194.1">
    <property type="nucleotide sequence ID" value="NZ_CP129675.1"/>
</dbReference>
<evidence type="ECO:0000313" key="3">
    <source>
        <dbReference type="EMBL" id="XDS48997.1"/>
    </source>
</evidence>
<dbReference type="EMBL" id="CP129682">
    <property type="protein sequence ID" value="XDS48997.1"/>
    <property type="molecule type" value="Genomic_DNA"/>
</dbReference>
<gene>
    <name evidence="4" type="ORF">QN062_07435</name>
    <name evidence="3" type="ORF">QN216_01630</name>
    <name evidence="2" type="ORF">QN217_08825</name>
</gene>
<accession>A0AB39UMY0</accession>
<dbReference type="AlphaFoldDB" id="A0AB39UMY0"/>
<dbReference type="EMBL" id="CP129675">
    <property type="protein sequence ID" value="XDS46223.1"/>
    <property type="molecule type" value="Genomic_DNA"/>
</dbReference>
<proteinExistence type="predicted"/>